<reference evidence="3" key="1">
    <citation type="submission" date="2021-05" db="EMBL/GenBank/DDBJ databases">
        <title>The genome of the haptophyte Pavlova lutheri (Diacronema luteri, Pavlovales) - a model for lipid biosynthesis in eukaryotic algae.</title>
        <authorList>
            <person name="Hulatt C.J."/>
            <person name="Posewitz M.C."/>
        </authorList>
    </citation>
    <scope>NUCLEOTIDE SEQUENCE</scope>
    <source>
        <strain evidence="3">NIVA-4/92</strain>
    </source>
</reference>
<proteinExistence type="predicted"/>
<dbReference type="GO" id="GO:0019319">
    <property type="term" value="P:hexose biosynthetic process"/>
    <property type="evidence" value="ECO:0007669"/>
    <property type="project" value="TreeGrafter"/>
</dbReference>
<dbReference type="Gene3D" id="3.40.50.300">
    <property type="entry name" value="P-loop containing nucleotide triphosphate hydrolases"/>
    <property type="match status" value="1"/>
</dbReference>
<dbReference type="PANTHER" id="PTHR15723:SF0">
    <property type="entry name" value="CARBOHYDRATE SULFOTRANSFERASE 15"/>
    <property type="match status" value="1"/>
</dbReference>
<dbReference type="PANTHER" id="PTHR15723">
    <property type="entry name" value="CARBOHYDRATE SULFOTRANSFERASE 15"/>
    <property type="match status" value="1"/>
</dbReference>
<evidence type="ECO:0000256" key="1">
    <source>
        <dbReference type="SAM" id="MobiDB-lite"/>
    </source>
</evidence>
<dbReference type="OrthoDB" id="8068875at2759"/>
<feature type="signal peptide" evidence="2">
    <location>
        <begin position="1"/>
        <end position="28"/>
    </location>
</feature>
<dbReference type="SUPFAM" id="SSF52540">
    <property type="entry name" value="P-loop containing nucleoside triphosphate hydrolases"/>
    <property type="match status" value="1"/>
</dbReference>
<feature type="compositionally biased region" description="Basic residues" evidence="1">
    <location>
        <begin position="480"/>
        <end position="500"/>
    </location>
</feature>
<sequence length="500" mass="55013">MAAASPIVCVPFTLGVLLLLLSTTIWSAAPVQRGSTSAPPFVEDGAVPPIRAATAAAAAAELAPAALRAAAAAYMPDVFDPAEPDAPPAAFLPEEEWRNPCWRRASDGALRCLPLVHVLGGYQCGSSDLFARLSRHDDFARPSHAAPSFYFEQNHKWPAYVRTFERAAAKIAARPRAAVSGEGSAGMLTLTWTHSERLHQPYITTMGARWQLCNANRTRDADADARFNACMAAHIPAAHAADAALVARAGAALEVPYLLRAVQGTRVRLIALLRNPTDRLYAAFWHYPHYRKKFGGSEAGFAAYHAEMAAHAAACAEVHGVDACALRFESLERRFERVFYHCDQHYKGLYAPFVRVWARAYAPEWRSLALVLTSEGYAARTRQTLERVFAFVGLRVPADEGWWARALGAARTTNGVRREWASIPPMRAETRAAVDGFYAPHNADLAALLGDDAFRWDPSADGRSESIRHEEPPSPPPQRARARRRLALRVRPRRRNGQRL</sequence>
<keyword evidence="2" id="KW-0732">Signal</keyword>
<name>A0A8J5XCX7_DIALT</name>
<dbReference type="Proteomes" id="UP000751190">
    <property type="component" value="Unassembled WGS sequence"/>
</dbReference>
<feature type="compositionally biased region" description="Basic and acidic residues" evidence="1">
    <location>
        <begin position="457"/>
        <end position="472"/>
    </location>
</feature>
<organism evidence="3 4">
    <name type="scientific">Diacronema lutheri</name>
    <name type="common">Unicellular marine alga</name>
    <name type="synonym">Monochrysis lutheri</name>
    <dbReference type="NCBI Taxonomy" id="2081491"/>
    <lineage>
        <taxon>Eukaryota</taxon>
        <taxon>Haptista</taxon>
        <taxon>Haptophyta</taxon>
        <taxon>Pavlovophyceae</taxon>
        <taxon>Pavlovales</taxon>
        <taxon>Pavlovaceae</taxon>
        <taxon>Diacronema</taxon>
    </lineage>
</organism>
<dbReference type="GO" id="GO:0050659">
    <property type="term" value="F:N-acetylgalactosamine 4-sulfate 6-O-sulfotransferase activity"/>
    <property type="evidence" value="ECO:0007669"/>
    <property type="project" value="TreeGrafter"/>
</dbReference>
<evidence type="ECO:0000256" key="2">
    <source>
        <dbReference type="SAM" id="SignalP"/>
    </source>
</evidence>
<gene>
    <name evidence="3" type="ORF">KFE25_010585</name>
</gene>
<feature type="region of interest" description="Disordered" evidence="1">
    <location>
        <begin position="457"/>
        <end position="500"/>
    </location>
</feature>
<dbReference type="AlphaFoldDB" id="A0A8J5XCX7"/>
<dbReference type="InterPro" id="IPR052654">
    <property type="entry name" value="CS_Sulfotransferase"/>
</dbReference>
<accession>A0A8J5XCX7</accession>
<dbReference type="InterPro" id="IPR027417">
    <property type="entry name" value="P-loop_NTPase"/>
</dbReference>
<evidence type="ECO:0000313" key="4">
    <source>
        <dbReference type="Proteomes" id="UP000751190"/>
    </source>
</evidence>
<comment type="caution">
    <text evidence="3">The sequence shown here is derived from an EMBL/GenBank/DDBJ whole genome shotgun (WGS) entry which is preliminary data.</text>
</comment>
<dbReference type="OMA" id="GLFLEIW"/>
<evidence type="ECO:0008006" key="5">
    <source>
        <dbReference type="Google" id="ProtNLM"/>
    </source>
</evidence>
<keyword evidence="4" id="KW-1185">Reference proteome</keyword>
<protein>
    <recommendedName>
        <fullName evidence="5">Sulfotransferase domain-containing protein</fullName>
    </recommendedName>
</protein>
<feature type="chain" id="PRO_5035148107" description="Sulfotransferase domain-containing protein" evidence="2">
    <location>
        <begin position="29"/>
        <end position="500"/>
    </location>
</feature>
<dbReference type="EMBL" id="JAGTXO010000026">
    <property type="protein sequence ID" value="KAG8461398.1"/>
    <property type="molecule type" value="Genomic_DNA"/>
</dbReference>
<evidence type="ECO:0000313" key="3">
    <source>
        <dbReference type="EMBL" id="KAG8461398.1"/>
    </source>
</evidence>